<dbReference type="Pfam" id="PF12727">
    <property type="entry name" value="PBP_like"/>
    <property type="match status" value="1"/>
</dbReference>
<dbReference type="InterPro" id="IPR005111">
    <property type="entry name" value="MoeA_C_domain_IV"/>
</dbReference>
<dbReference type="STRING" id="207559.Dde_3228"/>
<feature type="domain" description="MoaB/Mog" evidence="7">
    <location>
        <begin position="194"/>
        <end position="334"/>
    </location>
</feature>
<dbReference type="GO" id="GO:0005829">
    <property type="term" value="C:cytosol"/>
    <property type="evidence" value="ECO:0007669"/>
    <property type="project" value="TreeGrafter"/>
</dbReference>
<dbReference type="RefSeq" id="WP_011368973.1">
    <property type="nucleotide sequence ID" value="NC_007519.1"/>
</dbReference>
<keyword evidence="9" id="KW-1185">Reference proteome</keyword>
<dbReference type="InterPro" id="IPR036688">
    <property type="entry name" value="MoeA_C_domain_IV_sf"/>
</dbReference>
<reference evidence="8 9" key="1">
    <citation type="journal article" date="2011" name="J. Bacteriol.">
        <title>Complete genome sequence and updated annotation of Desulfovibrio alaskensis G20.</title>
        <authorList>
            <person name="Hauser L.J."/>
            <person name="Land M.L."/>
            <person name="Brown S.D."/>
            <person name="Larimer F."/>
            <person name="Keller K.L."/>
            <person name="Rapp-Giles B.J."/>
            <person name="Price M.N."/>
            <person name="Lin M."/>
            <person name="Bruce D.C."/>
            <person name="Detter J.C."/>
            <person name="Tapia R."/>
            <person name="Han C.S."/>
            <person name="Goodwin L.A."/>
            <person name="Cheng J.F."/>
            <person name="Pitluck S."/>
            <person name="Copeland A."/>
            <person name="Lucas S."/>
            <person name="Nolan M."/>
            <person name="Lapidus A.L."/>
            <person name="Palumbo A.V."/>
            <person name="Wall J.D."/>
        </authorList>
    </citation>
    <scope>NUCLEOTIDE SEQUENCE [LARGE SCALE GENOMIC DNA]</scope>
    <source>
        <strain evidence="9">ATCC BAA 1058 / DSM 17464 / G20</strain>
    </source>
</reference>
<dbReference type="GO" id="GO:0061599">
    <property type="term" value="F:molybdopterin molybdotransferase activity"/>
    <property type="evidence" value="ECO:0007669"/>
    <property type="project" value="UniProtKB-UniRule"/>
</dbReference>
<dbReference type="InterPro" id="IPR036135">
    <property type="entry name" value="MoeA_linker/N_sf"/>
</dbReference>
<name>Q30WC4_OLEA2</name>
<dbReference type="GO" id="GO:0006777">
    <property type="term" value="P:Mo-molybdopterin cofactor biosynthetic process"/>
    <property type="evidence" value="ECO:0007669"/>
    <property type="project" value="UniProtKB-UniRule"/>
</dbReference>
<accession>Q30WC4</accession>
<keyword evidence="6" id="KW-0500">Molybdenum</keyword>
<keyword evidence="4 6" id="KW-0501">Molybdenum cofactor biosynthesis</keyword>
<dbReference type="SUPFAM" id="SSF53850">
    <property type="entry name" value="Periplasmic binding protein-like II"/>
    <property type="match status" value="1"/>
</dbReference>
<dbReference type="PANTHER" id="PTHR10192:SF16">
    <property type="entry name" value="MOLYBDOPTERIN MOLYBDENUMTRANSFERASE"/>
    <property type="match status" value="1"/>
</dbReference>
<dbReference type="SUPFAM" id="SSF63882">
    <property type="entry name" value="MoeA N-terminal region -like"/>
    <property type="match status" value="1"/>
</dbReference>
<evidence type="ECO:0000256" key="5">
    <source>
        <dbReference type="ARBA" id="ARBA00047317"/>
    </source>
</evidence>
<gene>
    <name evidence="8" type="ordered locus">Dde_3228</name>
</gene>
<dbReference type="InterPro" id="IPR001453">
    <property type="entry name" value="MoaB/Mog_dom"/>
</dbReference>
<organism evidence="8 9">
    <name type="scientific">Oleidesulfovibrio alaskensis (strain ATCC BAA-1058 / DSM 17464 / G20)</name>
    <name type="common">Desulfovibrio alaskensis</name>
    <dbReference type="NCBI Taxonomy" id="207559"/>
    <lineage>
        <taxon>Bacteria</taxon>
        <taxon>Pseudomonadati</taxon>
        <taxon>Thermodesulfobacteriota</taxon>
        <taxon>Desulfovibrionia</taxon>
        <taxon>Desulfovibrionales</taxon>
        <taxon>Desulfovibrionaceae</taxon>
        <taxon>Oleidesulfovibrio</taxon>
    </lineage>
</organism>
<dbReference type="SUPFAM" id="SSF53218">
    <property type="entry name" value="Molybdenum cofactor biosynthesis proteins"/>
    <property type="match status" value="1"/>
</dbReference>
<dbReference type="InterPro" id="IPR005110">
    <property type="entry name" value="MoeA_linker/N"/>
</dbReference>
<dbReference type="eggNOG" id="COG1910">
    <property type="taxonomic scope" value="Bacteria"/>
</dbReference>
<keyword evidence="6" id="KW-0808">Transferase</keyword>
<evidence type="ECO:0000256" key="1">
    <source>
        <dbReference type="ARBA" id="ARBA00002901"/>
    </source>
</evidence>
<keyword evidence="6" id="KW-0460">Magnesium</keyword>
<evidence type="ECO:0000256" key="4">
    <source>
        <dbReference type="ARBA" id="ARBA00023150"/>
    </source>
</evidence>
<evidence type="ECO:0000259" key="7">
    <source>
        <dbReference type="SMART" id="SM00852"/>
    </source>
</evidence>
<dbReference type="NCBIfam" id="NF011068">
    <property type="entry name" value="PRK14498.1"/>
    <property type="match status" value="1"/>
</dbReference>
<comment type="catalytic activity">
    <reaction evidence="5">
        <text>adenylyl-molybdopterin + molybdate = Mo-molybdopterin + AMP + H(+)</text>
        <dbReference type="Rhea" id="RHEA:35047"/>
        <dbReference type="ChEBI" id="CHEBI:15378"/>
        <dbReference type="ChEBI" id="CHEBI:36264"/>
        <dbReference type="ChEBI" id="CHEBI:62727"/>
        <dbReference type="ChEBI" id="CHEBI:71302"/>
        <dbReference type="ChEBI" id="CHEBI:456215"/>
        <dbReference type="EC" id="2.10.1.1"/>
    </reaction>
</comment>
<dbReference type="Pfam" id="PF03454">
    <property type="entry name" value="MoeA_C"/>
    <property type="match status" value="1"/>
</dbReference>
<dbReference type="KEGG" id="dde:Dde_3228"/>
<protein>
    <recommendedName>
        <fullName evidence="6">Molybdopterin molybdenumtransferase</fullName>
        <ecNumber evidence="6">2.10.1.1</ecNumber>
    </recommendedName>
</protein>
<evidence type="ECO:0000256" key="3">
    <source>
        <dbReference type="ARBA" id="ARBA00010763"/>
    </source>
</evidence>
<dbReference type="PANTHER" id="PTHR10192">
    <property type="entry name" value="MOLYBDOPTERIN BIOSYNTHESIS PROTEIN"/>
    <property type="match status" value="1"/>
</dbReference>
<dbReference type="Gene3D" id="3.40.980.10">
    <property type="entry name" value="MoaB/Mog-like domain"/>
    <property type="match status" value="1"/>
</dbReference>
<dbReference type="CDD" id="cd00887">
    <property type="entry name" value="MoeA"/>
    <property type="match status" value="1"/>
</dbReference>
<evidence type="ECO:0000256" key="2">
    <source>
        <dbReference type="ARBA" id="ARBA00005046"/>
    </source>
</evidence>
<sequence>MSSFKRNVYLKTVPIPQAVETVRGALDRESLVRTQRVASHEAAGRVTAEAVYARFSSPTFHSAAMDGFAVRADDTFAAREDAAVTLQVQTARTGGPLQAGHAVAVNTGHPLPEGADAVIMIENVVAALPDSTAPQSISIEAPAFPWQHVRRIGEDIVATELLFPQGHTLTAYDVGTLLSGGIWEVRVYERIRVRIIPTGDEVLDFTARPEPGPGQVIESNSQVLATLARGLGCEVERVAPVPDVPEVIRQAVTASLDDNVHLTVICAGSSAGSKDYTRATIAALGEVLVHGIAAMPGKPSLLGLCKGRLVAGAPGYPVSSVICFEELLAPLIAWLGRGEAPRRESVTVEMTRKVPSKLGVEEFLRLSVGRVGYKYMATPLGRGAGCITTLSRAQAVTRIPANAEGLEQGQSVPAELMVSRTALERTLVCVGSHDNTLDALADELMGLDTPCRLASSHVGSMGGIMAVKNGSCHMAGVHLFDPDSGDYNMPFIRKYLPETPAVLINLAIRHQGFIVPAGNPHNIRGIEDVARQGLRFINRQRGAGTRILFDWHLKQCGLQSDAIRGYGKEEYTHMAVAANVLTGSADCGLGIRAAAKALGLDFVPLARERYDLLIPEQFMEDPRVMAVMQLLGSPAFLARIEALGGYETTLTGQVMQAGTALGEHGR</sequence>
<dbReference type="Gene3D" id="2.40.340.10">
    <property type="entry name" value="MoeA, C-terminal, domain IV"/>
    <property type="match status" value="1"/>
</dbReference>
<dbReference type="UniPathway" id="UPA00344"/>
<comment type="function">
    <text evidence="1 6">Catalyzes the insertion of molybdate into adenylated molybdopterin with the concomitant release of AMP.</text>
</comment>
<dbReference type="InterPro" id="IPR036425">
    <property type="entry name" value="MoaB/Mog-like_dom_sf"/>
</dbReference>
<dbReference type="Proteomes" id="UP000002710">
    <property type="component" value="Chromosome"/>
</dbReference>
<keyword evidence="6" id="KW-0479">Metal-binding</keyword>
<comment type="similarity">
    <text evidence="3 6">Belongs to the MoeA family.</text>
</comment>
<dbReference type="InterPro" id="IPR024370">
    <property type="entry name" value="PBP_domain"/>
</dbReference>
<dbReference type="HOGENOM" id="CLU_010186_3_0_7"/>
<proteinExistence type="inferred from homology"/>
<dbReference type="Gene3D" id="2.170.190.11">
    <property type="entry name" value="Molybdopterin biosynthesis moea protein, domain 3"/>
    <property type="match status" value="1"/>
</dbReference>
<evidence type="ECO:0000256" key="6">
    <source>
        <dbReference type="RuleBase" id="RU365090"/>
    </source>
</evidence>
<comment type="cofactor">
    <cofactor evidence="6">
        <name>Mg(2+)</name>
        <dbReference type="ChEBI" id="CHEBI:18420"/>
    </cofactor>
</comment>
<dbReference type="InterPro" id="IPR038987">
    <property type="entry name" value="MoeA-like"/>
</dbReference>
<evidence type="ECO:0000313" key="9">
    <source>
        <dbReference type="Proteomes" id="UP000002710"/>
    </source>
</evidence>
<evidence type="ECO:0000313" key="8">
    <source>
        <dbReference type="EMBL" id="ABB40022.1"/>
    </source>
</evidence>
<comment type="pathway">
    <text evidence="2 6">Cofactor biosynthesis; molybdopterin biosynthesis.</text>
</comment>
<dbReference type="AlphaFoldDB" id="Q30WC4"/>
<dbReference type="Pfam" id="PF03453">
    <property type="entry name" value="MoeA_N"/>
    <property type="match status" value="1"/>
</dbReference>
<dbReference type="Gene3D" id="3.90.105.10">
    <property type="entry name" value="Molybdopterin biosynthesis moea protein, domain 2"/>
    <property type="match status" value="1"/>
</dbReference>
<dbReference type="eggNOG" id="COG0303">
    <property type="taxonomic scope" value="Bacteria"/>
</dbReference>
<dbReference type="GO" id="GO:0046872">
    <property type="term" value="F:metal ion binding"/>
    <property type="evidence" value="ECO:0007669"/>
    <property type="project" value="UniProtKB-UniRule"/>
</dbReference>
<dbReference type="EC" id="2.10.1.1" evidence="6"/>
<dbReference type="EMBL" id="CP000112">
    <property type="protein sequence ID" value="ABB40022.1"/>
    <property type="molecule type" value="Genomic_DNA"/>
</dbReference>
<dbReference type="Pfam" id="PF00994">
    <property type="entry name" value="MoCF_biosynth"/>
    <property type="match status" value="1"/>
</dbReference>
<dbReference type="SMART" id="SM00852">
    <property type="entry name" value="MoCF_biosynth"/>
    <property type="match status" value="1"/>
</dbReference>
<dbReference type="SUPFAM" id="SSF63867">
    <property type="entry name" value="MoeA C-terminal domain-like"/>
    <property type="match status" value="1"/>
</dbReference>